<dbReference type="GO" id="GO:0034220">
    <property type="term" value="P:monoatomic ion transmembrane transport"/>
    <property type="evidence" value="ECO:0007669"/>
    <property type="project" value="UniProtKB-KW"/>
</dbReference>
<dbReference type="AlphaFoldDB" id="A0A5N6Q6I5"/>
<dbReference type="PANTHER" id="PTHR45651:SF50">
    <property type="entry name" value="CYCLIC NUCLEOTIDE-GATED ION CHANNEL 2"/>
    <property type="match status" value="1"/>
</dbReference>
<keyword evidence="1" id="KW-1071">Ligand-gated ion channel</keyword>
<keyword evidence="3" id="KW-1133">Transmembrane helix</keyword>
<keyword evidence="3" id="KW-0472">Membrane</keyword>
<feature type="transmembrane region" description="Helical" evidence="3">
    <location>
        <begin position="222"/>
        <end position="240"/>
    </location>
</feature>
<dbReference type="GO" id="GO:0016020">
    <property type="term" value="C:membrane"/>
    <property type="evidence" value="ECO:0007669"/>
    <property type="project" value="UniProtKB-SubCell"/>
</dbReference>
<comment type="caution">
    <text evidence="5">The sequence shown here is derived from an EMBL/GenBank/DDBJ whole genome shotgun (WGS) entry which is preliminary data.</text>
</comment>
<feature type="domain" description="Cyclic nucleotide-binding" evidence="4">
    <location>
        <begin position="511"/>
        <end position="621"/>
    </location>
</feature>
<dbReference type="Proteomes" id="UP000326396">
    <property type="component" value="Linkage Group LG1"/>
</dbReference>
<keyword evidence="3" id="KW-0812">Transmembrane</keyword>
<proteinExistence type="predicted"/>
<evidence type="ECO:0000256" key="3">
    <source>
        <dbReference type="SAM" id="Phobius"/>
    </source>
</evidence>
<reference evidence="5 6" key="1">
    <citation type="submission" date="2019-05" db="EMBL/GenBank/DDBJ databases">
        <title>Mikania micrantha, genome provides insights into the molecular mechanism of rapid growth.</title>
        <authorList>
            <person name="Liu B."/>
        </authorList>
    </citation>
    <scope>NUCLEOTIDE SEQUENCE [LARGE SCALE GENOMIC DNA]</scope>
    <source>
        <strain evidence="5">NLD-2019</strain>
        <tissue evidence="5">Leaf</tissue>
    </source>
</reference>
<protein>
    <recommendedName>
        <fullName evidence="4">Cyclic nucleotide-binding domain-containing protein</fullName>
    </recommendedName>
</protein>
<evidence type="ECO:0000313" key="6">
    <source>
        <dbReference type="Proteomes" id="UP000326396"/>
    </source>
</evidence>
<dbReference type="CDD" id="cd00038">
    <property type="entry name" value="CAP_ED"/>
    <property type="match status" value="1"/>
</dbReference>
<keyword evidence="2" id="KW-0407">Ion channel</keyword>
<name>A0A5N6Q6I5_9ASTR</name>
<evidence type="ECO:0000256" key="2">
    <source>
        <dbReference type="ARBA" id="ARBA00023303"/>
    </source>
</evidence>
<dbReference type="InterPro" id="IPR014710">
    <property type="entry name" value="RmlC-like_jellyroll"/>
</dbReference>
<dbReference type="InterPro" id="IPR018490">
    <property type="entry name" value="cNMP-bd_dom_sf"/>
</dbReference>
<evidence type="ECO:0000259" key="4">
    <source>
        <dbReference type="PROSITE" id="PS50042"/>
    </source>
</evidence>
<dbReference type="PANTHER" id="PTHR45651">
    <property type="entry name" value="CYCLIC NUCLEOTIDE-GATED ION CHANNEL 15-RELATED-RELATED"/>
    <property type="match status" value="1"/>
</dbReference>
<evidence type="ECO:0000313" key="5">
    <source>
        <dbReference type="EMBL" id="KAD7479478.1"/>
    </source>
</evidence>
<sequence>MHAGRPASATSYPPTRLQHYPTNTTVSAMITRWINGVFERDQSKPESHEFQQCFLCSQFGIPNFHSTSCDHTYDHHPSWEALAGSSLVPIKSRQITNQNRKSSSMHLSGNIGRALDPRSDRVLWWNRVLLLARFAALWVDPFFFFGLAVNEDGGAVCVYINQRVVRAASVARTCVDGMHLCHVWLQFRLAYVSRESLVVGCGKLVWDARDIALHYLGSLRGFWLDAFVILPVPQVFYSFVAPRLLREEKISTTMILVQLIFMLQYIPKVYHCYCLMHRRRLITGYIFGSVWWRFGLSIMVYLLASHASGSYWYALAIQRVMSCLMKQCDASKKCSTLFLSCSSNGNSRSSICLDDDGPFPFGIYEFALPIISCDSVATRILYSNLWGLTSLSTMGNILEPTSDVLEVLLSCYMVIVGVILFTALMGNIQVFLSALAGRTTKMQMKLTDMEWWMKRRQLPSSLRRRVRQFEHQRWSFMGGQDDMEMVKDLPEGLRRDIKRYLCLDLIKKAPLFQFMDDIILDNICDRVTYFVYSKGEKIIREGDPVQRMMFLVHGQVKRTQWLSRGMVATSTLDPGSFFGDELLSWCLRTPFIDRYPAATATFTCVKGTEAFALDAKHLRYITTHFRYSFVSEKMKQRARYYSSNWRTWAAVNIQLAWRQYILKARNGAVIYRDNSHNQLQHYAAMFMSFRPHDHLD</sequence>
<dbReference type="Pfam" id="PF00027">
    <property type="entry name" value="cNMP_binding"/>
    <property type="match status" value="1"/>
</dbReference>
<dbReference type="InterPro" id="IPR000595">
    <property type="entry name" value="cNMP-bd_dom"/>
</dbReference>
<keyword evidence="6" id="KW-1185">Reference proteome</keyword>
<dbReference type="Gene3D" id="1.10.287.630">
    <property type="entry name" value="Helix hairpin bin"/>
    <property type="match status" value="1"/>
</dbReference>
<organism evidence="5 6">
    <name type="scientific">Mikania micrantha</name>
    <name type="common">bitter vine</name>
    <dbReference type="NCBI Taxonomy" id="192012"/>
    <lineage>
        <taxon>Eukaryota</taxon>
        <taxon>Viridiplantae</taxon>
        <taxon>Streptophyta</taxon>
        <taxon>Embryophyta</taxon>
        <taxon>Tracheophyta</taxon>
        <taxon>Spermatophyta</taxon>
        <taxon>Magnoliopsida</taxon>
        <taxon>eudicotyledons</taxon>
        <taxon>Gunneridae</taxon>
        <taxon>Pentapetalae</taxon>
        <taxon>asterids</taxon>
        <taxon>campanulids</taxon>
        <taxon>Asterales</taxon>
        <taxon>Asteraceae</taxon>
        <taxon>Asteroideae</taxon>
        <taxon>Heliantheae alliance</taxon>
        <taxon>Eupatorieae</taxon>
        <taxon>Mikania</taxon>
    </lineage>
</organism>
<keyword evidence="1" id="KW-0813">Transport</keyword>
<dbReference type="SMART" id="SM00100">
    <property type="entry name" value="cNMP"/>
    <property type="match status" value="1"/>
</dbReference>
<dbReference type="SUPFAM" id="SSF81324">
    <property type="entry name" value="Voltage-gated potassium channels"/>
    <property type="match status" value="1"/>
</dbReference>
<dbReference type="EMBL" id="SZYD01000001">
    <property type="protein sequence ID" value="KAD7479478.1"/>
    <property type="molecule type" value="Genomic_DNA"/>
</dbReference>
<feature type="transmembrane region" description="Helical" evidence="3">
    <location>
        <begin position="407"/>
        <end position="435"/>
    </location>
</feature>
<dbReference type="SUPFAM" id="SSF51206">
    <property type="entry name" value="cAMP-binding domain-like"/>
    <property type="match status" value="1"/>
</dbReference>
<accession>A0A5N6Q6I5</accession>
<feature type="transmembrane region" description="Helical" evidence="3">
    <location>
        <begin position="282"/>
        <end position="304"/>
    </location>
</feature>
<dbReference type="Gene3D" id="2.60.120.10">
    <property type="entry name" value="Jelly Rolls"/>
    <property type="match status" value="1"/>
</dbReference>
<evidence type="ECO:0000256" key="1">
    <source>
        <dbReference type="ARBA" id="ARBA00023286"/>
    </source>
</evidence>
<gene>
    <name evidence="5" type="ORF">E3N88_02614</name>
</gene>
<dbReference type="OrthoDB" id="432483at2759"/>
<keyword evidence="1" id="KW-0406">Ion transport</keyword>
<dbReference type="PROSITE" id="PS50042">
    <property type="entry name" value="CNMP_BINDING_3"/>
    <property type="match status" value="1"/>
</dbReference>